<accession>A0AAV9HWI0</accession>
<keyword evidence="5" id="KW-1185">Reference proteome</keyword>
<evidence type="ECO:0000259" key="2">
    <source>
        <dbReference type="Pfam" id="PF06985"/>
    </source>
</evidence>
<evidence type="ECO:0000259" key="3">
    <source>
        <dbReference type="Pfam" id="PF26640"/>
    </source>
</evidence>
<dbReference type="EMBL" id="MU864942">
    <property type="protein sequence ID" value="KAK4465093.1"/>
    <property type="molecule type" value="Genomic_DNA"/>
</dbReference>
<name>A0AAV9HWI0_9PEZI</name>
<reference evidence="4" key="2">
    <citation type="submission" date="2023-06" db="EMBL/GenBank/DDBJ databases">
        <authorList>
            <consortium name="Lawrence Berkeley National Laboratory"/>
            <person name="Mondo S.J."/>
            <person name="Hensen N."/>
            <person name="Bonometti L."/>
            <person name="Westerberg I."/>
            <person name="Brannstrom I.O."/>
            <person name="Guillou S."/>
            <person name="Cros-Aarteil S."/>
            <person name="Calhoun S."/>
            <person name="Haridas S."/>
            <person name="Kuo A."/>
            <person name="Pangilinan J."/>
            <person name="Riley R."/>
            <person name="Labutti K."/>
            <person name="Andreopoulos B."/>
            <person name="Lipzen A."/>
            <person name="Chen C."/>
            <person name="Yanf M."/>
            <person name="Daum C."/>
            <person name="Ng V."/>
            <person name="Clum A."/>
            <person name="Steindorff A."/>
            <person name="Ohm R."/>
            <person name="Martin F."/>
            <person name="Silar P."/>
            <person name="Natvig D."/>
            <person name="Lalanne C."/>
            <person name="Gautier V."/>
            <person name="Ament-Velasquez S.L."/>
            <person name="Kruys A."/>
            <person name="Hutchinson M.I."/>
            <person name="Powell A.J."/>
            <person name="Barry K."/>
            <person name="Miller A.N."/>
            <person name="Grigoriev I.V."/>
            <person name="Debuchy R."/>
            <person name="Gladieux P."/>
            <person name="Thoren M.H."/>
            <person name="Johannesson H."/>
        </authorList>
    </citation>
    <scope>NUCLEOTIDE SEQUENCE</scope>
    <source>
        <strain evidence="4">PSN324</strain>
    </source>
</reference>
<dbReference type="PANTHER" id="PTHR10622">
    <property type="entry name" value="HET DOMAIN-CONTAINING PROTEIN"/>
    <property type="match status" value="1"/>
</dbReference>
<protein>
    <submittedName>
        <fullName evidence="4">Vegetative incompatibility protein HET-E-1</fullName>
    </submittedName>
</protein>
<dbReference type="Pfam" id="PF26640">
    <property type="entry name" value="DUF8212"/>
    <property type="match status" value="1"/>
</dbReference>
<evidence type="ECO:0000256" key="1">
    <source>
        <dbReference type="SAM" id="MobiDB-lite"/>
    </source>
</evidence>
<dbReference type="AlphaFoldDB" id="A0AAV9HWI0"/>
<comment type="caution">
    <text evidence="4">The sequence shown here is derived from an EMBL/GenBank/DDBJ whole genome shotgun (WGS) entry which is preliminary data.</text>
</comment>
<dbReference type="Proteomes" id="UP001321749">
    <property type="component" value="Unassembled WGS sequence"/>
</dbReference>
<dbReference type="PANTHER" id="PTHR10622:SF10">
    <property type="entry name" value="HET DOMAIN-CONTAINING PROTEIN"/>
    <property type="match status" value="1"/>
</dbReference>
<dbReference type="InterPro" id="IPR058525">
    <property type="entry name" value="DUF8212"/>
</dbReference>
<reference evidence="4" key="1">
    <citation type="journal article" date="2023" name="Mol. Phylogenet. Evol.">
        <title>Genome-scale phylogeny and comparative genomics of the fungal order Sordariales.</title>
        <authorList>
            <person name="Hensen N."/>
            <person name="Bonometti L."/>
            <person name="Westerberg I."/>
            <person name="Brannstrom I.O."/>
            <person name="Guillou S."/>
            <person name="Cros-Aarteil S."/>
            <person name="Calhoun S."/>
            <person name="Haridas S."/>
            <person name="Kuo A."/>
            <person name="Mondo S."/>
            <person name="Pangilinan J."/>
            <person name="Riley R."/>
            <person name="LaButti K."/>
            <person name="Andreopoulos B."/>
            <person name="Lipzen A."/>
            <person name="Chen C."/>
            <person name="Yan M."/>
            <person name="Daum C."/>
            <person name="Ng V."/>
            <person name="Clum A."/>
            <person name="Steindorff A."/>
            <person name="Ohm R.A."/>
            <person name="Martin F."/>
            <person name="Silar P."/>
            <person name="Natvig D.O."/>
            <person name="Lalanne C."/>
            <person name="Gautier V."/>
            <person name="Ament-Velasquez S.L."/>
            <person name="Kruys A."/>
            <person name="Hutchinson M.I."/>
            <person name="Powell A.J."/>
            <person name="Barry K."/>
            <person name="Miller A.N."/>
            <person name="Grigoriev I.V."/>
            <person name="Debuchy R."/>
            <person name="Gladieux P."/>
            <person name="Hiltunen Thoren M."/>
            <person name="Johannesson H."/>
        </authorList>
    </citation>
    <scope>NUCLEOTIDE SEQUENCE</scope>
    <source>
        <strain evidence="4">PSN324</strain>
    </source>
</reference>
<gene>
    <name evidence="4" type="ORF">QBC42DRAFT_344158</name>
</gene>
<feature type="domain" description="DUF8212" evidence="3">
    <location>
        <begin position="330"/>
        <end position="463"/>
    </location>
</feature>
<evidence type="ECO:0000313" key="4">
    <source>
        <dbReference type="EMBL" id="KAK4465093.1"/>
    </source>
</evidence>
<feature type="region of interest" description="Disordered" evidence="1">
    <location>
        <begin position="123"/>
        <end position="147"/>
    </location>
</feature>
<evidence type="ECO:0000313" key="5">
    <source>
        <dbReference type="Proteomes" id="UP001321749"/>
    </source>
</evidence>
<sequence>MRLLNVHTLEVEEFDGGVPTPKYAILSHTWGTDEVTMADVEALATHRRNQEKALGSSLSSPTFGSTELLFHPQSVDKSDAMRLMLLANMLMAFRGQPNKSFQRVSPYAAITSAYDAHLQDMDDDTRSHRSFNSASTESHHVRSPHSHPVERKAGFAKIEFACGQAAKEGYTHVWVDTCCIDRKSSGEVTEAINSMFSWYQKAAVCYAYLDDVNLDDYTEGYRTWNDDFNNSRWFTRGWTLQELLAPRKVVFYAKGWRLLGTKSSLVKTIQKITKIDELTLLEPRLIHSASIAQRMSWASRRATTRPEDVAYSLFGIFGVNLPIIYGEGENAFLRLQEEIIRRSDDHSIFAWGALGHPDARQAPHHNHHHQPNHMPTADIDDIDFDSLTGTTGILARSPADFEGMEHVIVSPPSTIDTADHTLTNKGLHITLPVVPVQYGHASEKHFLAVLNCQSELDDSPRLGLLLTETSTPNVLLRTKTRRPTFVSAKDLANAKPRLFYVPNGPAGGLGSAMGAKSKSAAGAVEEILFLKYPDLVAPGYDVLDVQAKRSQWNREFSTLRVSGMEGRALYQLCVITFWNKHMKSGFIVRVLVDGASRTGWVDLVQSEPDIILDSEGKALVEVAKRVWEKPGRVEVAAAGGKKSVKVEVVNPVEWEKEEAESARAGLAGGRRDRGVTIRPGADIKTYEAVSFVEKWERDYMRTVQAKMVKKNKGVMELSMTSMLWMAAPPRREPSWDRPS</sequence>
<feature type="domain" description="Heterokaryon incompatibility" evidence="2">
    <location>
        <begin position="159"/>
        <end position="218"/>
    </location>
</feature>
<dbReference type="InterPro" id="IPR010730">
    <property type="entry name" value="HET"/>
</dbReference>
<dbReference type="Pfam" id="PF06985">
    <property type="entry name" value="HET"/>
    <property type="match status" value="1"/>
</dbReference>
<organism evidence="4 5">
    <name type="scientific">Cladorrhinum samala</name>
    <dbReference type="NCBI Taxonomy" id="585594"/>
    <lineage>
        <taxon>Eukaryota</taxon>
        <taxon>Fungi</taxon>
        <taxon>Dikarya</taxon>
        <taxon>Ascomycota</taxon>
        <taxon>Pezizomycotina</taxon>
        <taxon>Sordariomycetes</taxon>
        <taxon>Sordariomycetidae</taxon>
        <taxon>Sordariales</taxon>
        <taxon>Podosporaceae</taxon>
        <taxon>Cladorrhinum</taxon>
    </lineage>
</organism>
<proteinExistence type="predicted"/>